<dbReference type="RefSeq" id="WP_087135755.1">
    <property type="nucleotide sequence ID" value="NZ_FUKR01000004.1"/>
</dbReference>
<gene>
    <name evidence="1" type="ORF">FM119_00620</name>
</gene>
<accession>A0A1R4I9Y5</accession>
<proteinExistence type="predicted"/>
<reference evidence="2" key="1">
    <citation type="submission" date="2017-02" db="EMBL/GenBank/DDBJ databases">
        <authorList>
            <person name="Dridi B."/>
        </authorList>
    </citation>
    <scope>NUCLEOTIDE SEQUENCE [LARGE SCALE GENOMIC DNA]</scope>
    <source>
        <strain evidence="2">EB411</strain>
    </source>
</reference>
<sequence length="341" mass="35455">MNATPSLGSAVRYAAADDAAGDSRARRRRWAVEIGFAAALGGLALVDPARLTPGRRAVFRVSEAALAAGMTAWSMRTAEWPMRSSTPGFAAGAAGLSLGLAEMSERVDARVVGGLRRRGVRRPRLLVAAATVAVQLASAATVERSALSASVWGDDEPESGPGTLPETASRILTAIITADDRIDGGALARQLDTALAADGDDPDGDDWLAIRVDDSAPRSPLASYTHPVVVRAHTPDGRPVLVELSIEQGTLSALTVSVVDPDGPDDGAAADARETDGARPFTRVSSFGWNARTPLVSSDAPDGIGLEHWTAPRWSEIVLDGAELVVGFGDSARRLPFPPAA</sequence>
<dbReference type="Proteomes" id="UP000196778">
    <property type="component" value="Unassembled WGS sequence"/>
</dbReference>
<evidence type="ECO:0000313" key="2">
    <source>
        <dbReference type="Proteomes" id="UP000196778"/>
    </source>
</evidence>
<protein>
    <submittedName>
        <fullName evidence="1">Uncharacterized protein</fullName>
    </submittedName>
</protein>
<dbReference type="EMBL" id="FUKR01000004">
    <property type="protein sequence ID" value="SJN16618.1"/>
    <property type="molecule type" value="Genomic_DNA"/>
</dbReference>
<organism evidence="1 2">
    <name type="scientific">Mycetocola reblochoni REB411</name>
    <dbReference type="NCBI Taxonomy" id="1255698"/>
    <lineage>
        <taxon>Bacteria</taxon>
        <taxon>Bacillati</taxon>
        <taxon>Actinomycetota</taxon>
        <taxon>Actinomycetes</taxon>
        <taxon>Micrococcales</taxon>
        <taxon>Microbacteriaceae</taxon>
        <taxon>Mycetocola</taxon>
    </lineage>
</organism>
<name>A0A1R4I9Y5_9MICO</name>
<evidence type="ECO:0000313" key="1">
    <source>
        <dbReference type="EMBL" id="SJN16618.1"/>
    </source>
</evidence>
<keyword evidence="2" id="KW-1185">Reference proteome</keyword>
<dbReference type="AlphaFoldDB" id="A0A1R4I9Y5"/>